<evidence type="ECO:0000256" key="5">
    <source>
        <dbReference type="SAM" id="Phobius"/>
    </source>
</evidence>
<feature type="domain" description="Methyl-accepting transducer" evidence="6">
    <location>
        <begin position="269"/>
        <end position="498"/>
    </location>
</feature>
<keyword evidence="5" id="KW-1133">Transmembrane helix</keyword>
<feature type="region of interest" description="Disordered" evidence="4">
    <location>
        <begin position="535"/>
        <end position="563"/>
    </location>
</feature>
<dbReference type="EMBL" id="SLUN01000017">
    <property type="protein sequence ID" value="TCL65314.1"/>
    <property type="molecule type" value="Genomic_DNA"/>
</dbReference>
<keyword evidence="3" id="KW-0807">Transducer</keyword>
<evidence type="ECO:0000259" key="7">
    <source>
        <dbReference type="PROSITE" id="PS50885"/>
    </source>
</evidence>
<dbReference type="FunFam" id="1.10.287.950:FF:000001">
    <property type="entry name" value="Methyl-accepting chemotaxis sensory transducer"/>
    <property type="match status" value="1"/>
</dbReference>
<dbReference type="PROSITE" id="PS50111">
    <property type="entry name" value="CHEMOTAXIS_TRANSDUC_2"/>
    <property type="match status" value="1"/>
</dbReference>
<dbReference type="PROSITE" id="PS50885">
    <property type="entry name" value="HAMP"/>
    <property type="match status" value="1"/>
</dbReference>
<dbReference type="InterPro" id="IPR004089">
    <property type="entry name" value="MCPsignal_dom"/>
</dbReference>
<dbReference type="OrthoDB" id="9814363at2"/>
<accession>A0A4R1RH07</accession>
<dbReference type="SMART" id="SM00283">
    <property type="entry name" value="MA"/>
    <property type="match status" value="1"/>
</dbReference>
<keyword evidence="1" id="KW-0145">Chemotaxis</keyword>
<dbReference type="AlphaFoldDB" id="A0A4R1RH07"/>
<dbReference type="InterPro" id="IPR024478">
    <property type="entry name" value="HlyB_4HB_MCP"/>
</dbReference>
<evidence type="ECO:0000313" key="9">
    <source>
        <dbReference type="Proteomes" id="UP000295008"/>
    </source>
</evidence>
<dbReference type="Gene3D" id="1.10.287.950">
    <property type="entry name" value="Methyl-accepting chemotaxis protein"/>
    <property type="match status" value="1"/>
</dbReference>
<evidence type="ECO:0000256" key="3">
    <source>
        <dbReference type="PROSITE-ProRule" id="PRU00284"/>
    </source>
</evidence>
<dbReference type="GO" id="GO:0005886">
    <property type="term" value="C:plasma membrane"/>
    <property type="evidence" value="ECO:0007669"/>
    <property type="project" value="TreeGrafter"/>
</dbReference>
<organism evidence="8 9">
    <name type="scientific">Hydrogenispora ethanolica</name>
    <dbReference type="NCBI Taxonomy" id="1082276"/>
    <lineage>
        <taxon>Bacteria</taxon>
        <taxon>Bacillati</taxon>
        <taxon>Bacillota</taxon>
        <taxon>Hydrogenispora</taxon>
    </lineage>
</organism>
<feature type="compositionally biased region" description="Low complexity" evidence="4">
    <location>
        <begin position="545"/>
        <end position="563"/>
    </location>
</feature>
<dbReference type="InterPro" id="IPR004090">
    <property type="entry name" value="Chemotax_Me-accpt_rcpt"/>
</dbReference>
<dbReference type="Pfam" id="PF00672">
    <property type="entry name" value="HAMP"/>
    <property type="match status" value="1"/>
</dbReference>
<gene>
    <name evidence="8" type="ORF">EDC14_101762</name>
</gene>
<reference evidence="8 9" key="1">
    <citation type="submission" date="2019-03" db="EMBL/GenBank/DDBJ databases">
        <title>Genomic Encyclopedia of Type Strains, Phase IV (KMG-IV): sequencing the most valuable type-strain genomes for metagenomic binning, comparative biology and taxonomic classification.</title>
        <authorList>
            <person name="Goeker M."/>
        </authorList>
    </citation>
    <scope>NUCLEOTIDE SEQUENCE [LARGE SCALE GENOMIC DNA]</scope>
    <source>
        <strain evidence="8 9">LX-B</strain>
    </source>
</reference>
<name>A0A4R1RH07_HYDET</name>
<dbReference type="GO" id="GO:0004888">
    <property type="term" value="F:transmembrane signaling receptor activity"/>
    <property type="evidence" value="ECO:0007669"/>
    <property type="project" value="InterPro"/>
</dbReference>
<evidence type="ECO:0000256" key="4">
    <source>
        <dbReference type="SAM" id="MobiDB-lite"/>
    </source>
</evidence>
<sequence>MKWFHNLKIGTKLLSAFVLVALIAGVVGVTGILNMNAIRDAGTEMYQLNTLPLEQIGNARVAYQRIRVNLRDLLVERGRKDRTAYVDSIKEADQQLTAALSDFEKTLRTEKGSREIARFREAHAKFAPIQEKIIELAVSNREDEALATLRDATPLAVAIDQSLEKLGEMKVALAVAKSRQNEVVASRAQWTMILFIALGIILAIGLGLWIARIISKPVSGLMEGAQQIARGDLNVRVAVSSRDEIGVLAEAFRTMAGNINEVMTNINAAAEQVAAGAKQVSDSSMALSQGATEQASTIEELSAVIEEISSQTRQNAENAGQANELAETAQVNASQGNEQMNGMLRAMEEINEASGNISKIIKVIDEIAFQTNILALNAAVEAARAGQQGKGFAVVAEEVRNLAARSADAAKETTALIEGTIKKVEGGTKIANNTAEALDRIVADVGKVTRLVGEIAIACREQATGIAQVNQGVMQVSQVVQTNSATSEETAASSEELSGQANLLREQVGKFTLQRNRRSGLEEIRPELLEMLEKMHQQQNAAERPAAPAGNGKAAPENLPAAAPAGFGKYGVAAAASKNIDNGEIPF</sequence>
<keyword evidence="9" id="KW-1185">Reference proteome</keyword>
<evidence type="ECO:0000256" key="2">
    <source>
        <dbReference type="ARBA" id="ARBA00029447"/>
    </source>
</evidence>
<dbReference type="CDD" id="cd06225">
    <property type="entry name" value="HAMP"/>
    <property type="match status" value="1"/>
</dbReference>
<dbReference type="InterPro" id="IPR003660">
    <property type="entry name" value="HAMP_dom"/>
</dbReference>
<dbReference type="Pfam" id="PF00015">
    <property type="entry name" value="MCPsignal"/>
    <property type="match status" value="1"/>
</dbReference>
<proteinExistence type="inferred from homology"/>
<dbReference type="Gene3D" id="6.10.340.10">
    <property type="match status" value="1"/>
</dbReference>
<evidence type="ECO:0000313" key="8">
    <source>
        <dbReference type="EMBL" id="TCL65314.1"/>
    </source>
</evidence>
<comment type="caution">
    <text evidence="8">The sequence shown here is derived from an EMBL/GenBank/DDBJ whole genome shotgun (WGS) entry which is preliminary data.</text>
</comment>
<dbReference type="RefSeq" id="WP_132014990.1">
    <property type="nucleotide sequence ID" value="NZ_SLUN01000017.1"/>
</dbReference>
<feature type="transmembrane region" description="Helical" evidence="5">
    <location>
        <begin position="190"/>
        <end position="211"/>
    </location>
</feature>
<dbReference type="GO" id="GO:0006935">
    <property type="term" value="P:chemotaxis"/>
    <property type="evidence" value="ECO:0007669"/>
    <property type="project" value="UniProtKB-KW"/>
</dbReference>
<protein>
    <submittedName>
        <fullName evidence="8">Methyl-accepting chemotaxis sensory transducer</fullName>
    </submittedName>
</protein>
<dbReference type="SMART" id="SM00304">
    <property type="entry name" value="HAMP"/>
    <property type="match status" value="1"/>
</dbReference>
<evidence type="ECO:0000259" key="6">
    <source>
        <dbReference type="PROSITE" id="PS50111"/>
    </source>
</evidence>
<keyword evidence="5" id="KW-0812">Transmembrane</keyword>
<dbReference type="Pfam" id="PF12729">
    <property type="entry name" value="4HB_MCP_1"/>
    <property type="match status" value="1"/>
</dbReference>
<dbReference type="PANTHER" id="PTHR43531">
    <property type="entry name" value="PROTEIN ICFG"/>
    <property type="match status" value="1"/>
</dbReference>
<dbReference type="PRINTS" id="PR00260">
    <property type="entry name" value="CHEMTRNSDUCR"/>
</dbReference>
<dbReference type="SUPFAM" id="SSF58104">
    <property type="entry name" value="Methyl-accepting chemotaxis protein (MCP) signaling domain"/>
    <property type="match status" value="1"/>
</dbReference>
<feature type="domain" description="HAMP" evidence="7">
    <location>
        <begin position="212"/>
        <end position="264"/>
    </location>
</feature>
<dbReference type="PANTHER" id="PTHR43531:SF11">
    <property type="entry name" value="METHYL-ACCEPTING CHEMOTAXIS PROTEIN 3"/>
    <property type="match status" value="1"/>
</dbReference>
<evidence type="ECO:0000256" key="1">
    <source>
        <dbReference type="ARBA" id="ARBA00022500"/>
    </source>
</evidence>
<comment type="similarity">
    <text evidence="2">Belongs to the methyl-accepting chemotaxis (MCP) protein family.</text>
</comment>
<keyword evidence="5" id="KW-0472">Membrane</keyword>
<dbReference type="GO" id="GO:0007165">
    <property type="term" value="P:signal transduction"/>
    <property type="evidence" value="ECO:0007669"/>
    <property type="project" value="UniProtKB-KW"/>
</dbReference>
<dbReference type="InterPro" id="IPR051310">
    <property type="entry name" value="MCP_chemotaxis"/>
</dbReference>
<dbReference type="Proteomes" id="UP000295008">
    <property type="component" value="Unassembled WGS sequence"/>
</dbReference>
<dbReference type="CDD" id="cd11386">
    <property type="entry name" value="MCP_signal"/>
    <property type="match status" value="1"/>
</dbReference>